<evidence type="ECO:0000313" key="2">
    <source>
        <dbReference type="Proteomes" id="UP000681720"/>
    </source>
</evidence>
<dbReference type="Proteomes" id="UP000681720">
    <property type="component" value="Unassembled WGS sequence"/>
</dbReference>
<reference evidence="1" key="1">
    <citation type="submission" date="2021-02" db="EMBL/GenBank/DDBJ databases">
        <authorList>
            <person name="Nowell W R."/>
        </authorList>
    </citation>
    <scope>NUCLEOTIDE SEQUENCE</scope>
</reference>
<organism evidence="1 2">
    <name type="scientific">Rotaria magnacalcarata</name>
    <dbReference type="NCBI Taxonomy" id="392030"/>
    <lineage>
        <taxon>Eukaryota</taxon>
        <taxon>Metazoa</taxon>
        <taxon>Spiralia</taxon>
        <taxon>Gnathifera</taxon>
        <taxon>Rotifera</taxon>
        <taxon>Eurotatoria</taxon>
        <taxon>Bdelloidea</taxon>
        <taxon>Philodinida</taxon>
        <taxon>Philodinidae</taxon>
        <taxon>Rotaria</taxon>
    </lineage>
</organism>
<feature type="non-terminal residue" evidence="1">
    <location>
        <position position="44"/>
    </location>
</feature>
<dbReference type="EMBL" id="CAJOBJ010147919">
    <property type="protein sequence ID" value="CAF4792364.1"/>
    <property type="molecule type" value="Genomic_DNA"/>
</dbReference>
<evidence type="ECO:0000313" key="1">
    <source>
        <dbReference type="EMBL" id="CAF4792364.1"/>
    </source>
</evidence>
<comment type="caution">
    <text evidence="1">The sequence shown here is derived from an EMBL/GenBank/DDBJ whole genome shotgun (WGS) entry which is preliminary data.</text>
</comment>
<dbReference type="AlphaFoldDB" id="A0A8S3B5E0"/>
<protein>
    <submittedName>
        <fullName evidence="1">Uncharacterized protein</fullName>
    </submittedName>
</protein>
<accession>A0A8S3B5E0</accession>
<name>A0A8S3B5E0_9BILA</name>
<sequence length="44" mass="5060">MYYILIVYFNSILQTPYARIRSGSSNTFNHTTTFSQELNAVSIP</sequence>
<gene>
    <name evidence="1" type="ORF">GIL414_LOCUS46805</name>
</gene>
<proteinExistence type="predicted"/>